<protein>
    <submittedName>
        <fullName evidence="1">Uncharacterized protein</fullName>
    </submittedName>
</protein>
<name>A0A371DPT6_9APHY</name>
<evidence type="ECO:0000313" key="2">
    <source>
        <dbReference type="Proteomes" id="UP000256964"/>
    </source>
</evidence>
<gene>
    <name evidence="1" type="ORF">OH76DRAFT_976114</name>
</gene>
<keyword evidence="2" id="KW-1185">Reference proteome</keyword>
<proteinExistence type="predicted"/>
<organism evidence="1 2">
    <name type="scientific">Lentinus brumalis</name>
    <dbReference type="NCBI Taxonomy" id="2498619"/>
    <lineage>
        <taxon>Eukaryota</taxon>
        <taxon>Fungi</taxon>
        <taxon>Dikarya</taxon>
        <taxon>Basidiomycota</taxon>
        <taxon>Agaricomycotina</taxon>
        <taxon>Agaricomycetes</taxon>
        <taxon>Polyporales</taxon>
        <taxon>Polyporaceae</taxon>
        <taxon>Lentinus</taxon>
    </lineage>
</organism>
<dbReference type="EMBL" id="KZ857384">
    <property type="protein sequence ID" value="RDX54555.1"/>
    <property type="molecule type" value="Genomic_DNA"/>
</dbReference>
<reference evidence="1 2" key="1">
    <citation type="journal article" date="2018" name="Biotechnol. Biofuels">
        <title>Integrative visual omics of the white-rot fungus Polyporus brumalis exposes the biotechnological potential of its oxidative enzymes for delignifying raw plant biomass.</title>
        <authorList>
            <person name="Miyauchi S."/>
            <person name="Rancon A."/>
            <person name="Drula E."/>
            <person name="Hage H."/>
            <person name="Chaduli D."/>
            <person name="Favel A."/>
            <person name="Grisel S."/>
            <person name="Henrissat B."/>
            <person name="Herpoel-Gimbert I."/>
            <person name="Ruiz-Duenas F.J."/>
            <person name="Chevret D."/>
            <person name="Hainaut M."/>
            <person name="Lin J."/>
            <person name="Wang M."/>
            <person name="Pangilinan J."/>
            <person name="Lipzen A."/>
            <person name="Lesage-Meessen L."/>
            <person name="Navarro D."/>
            <person name="Riley R."/>
            <person name="Grigoriev I.V."/>
            <person name="Zhou S."/>
            <person name="Raouche S."/>
            <person name="Rosso M.N."/>
        </authorList>
    </citation>
    <scope>NUCLEOTIDE SEQUENCE [LARGE SCALE GENOMIC DNA]</scope>
    <source>
        <strain evidence="1 2">BRFM 1820</strain>
    </source>
</reference>
<dbReference type="Proteomes" id="UP000256964">
    <property type="component" value="Unassembled WGS sequence"/>
</dbReference>
<accession>A0A371DPT6</accession>
<evidence type="ECO:0000313" key="1">
    <source>
        <dbReference type="EMBL" id="RDX54555.1"/>
    </source>
</evidence>
<sequence>MRQCCPCAQSPSYRVPPRAHPRTPRYRSLASTPYHHRSRMRHVCIANNLQPIASPEGRGVRSPCTFSTYAIQAGIHSQRPKYSEVALLCRFTGPSRGLHRAIVLHLVSLLPFAVSLCRCVPGSGRLRTTSLKHSAWSVLSKRPQDALLVESLQSSFNSPCEPAVAVCLPSHIL</sequence>
<dbReference type="AlphaFoldDB" id="A0A371DPT6"/>